<gene>
    <name evidence="2" type="ORF">ST32_0048</name>
</gene>
<keyword evidence="3" id="KW-1185">Reference proteome</keyword>
<protein>
    <submittedName>
        <fullName evidence="2">Uncharacterized protein</fullName>
    </submittedName>
</protein>
<name>A0A2U9DUP5_9CAUD</name>
<accession>A0A2U9DUP5</accession>
<keyword evidence="1" id="KW-0175">Coiled coil</keyword>
<reference evidence="3" key="1">
    <citation type="submission" date="2017-05" db="EMBL/GenBank/DDBJ databases">
        <title>ST32 complete genome sequence.</title>
        <authorList>
            <person name="Liu X."/>
            <person name="Liu H."/>
        </authorList>
    </citation>
    <scope>NUCLEOTIDE SEQUENCE [LARGE SCALE GENOMIC DNA]</scope>
</reference>
<dbReference type="Proteomes" id="UP000222133">
    <property type="component" value="Segment"/>
</dbReference>
<evidence type="ECO:0000313" key="2">
    <source>
        <dbReference type="EMBL" id="AWP47866.1"/>
    </source>
</evidence>
<evidence type="ECO:0000313" key="3">
    <source>
        <dbReference type="Proteomes" id="UP000222133"/>
    </source>
</evidence>
<dbReference type="EMBL" id="MF044458">
    <property type="protein sequence ID" value="AWP47866.1"/>
    <property type="molecule type" value="Genomic_DNA"/>
</dbReference>
<organism evidence="2 3">
    <name type="scientific">Escherichia phage ST32</name>
    <dbReference type="NCBI Taxonomy" id="2005048"/>
    <lineage>
        <taxon>Viruses</taxon>
        <taxon>Duplodnaviria</taxon>
        <taxon>Heunggongvirae</taxon>
        <taxon>Uroviricota</taxon>
        <taxon>Caudoviricetes</taxon>
        <taxon>Chaseviridae</taxon>
        <taxon>Cleopatravirinae</taxon>
        <taxon>Carltongylesvirus</taxon>
        <taxon>Carltongylesvirus ST32</taxon>
    </lineage>
</organism>
<proteinExistence type="predicted"/>
<evidence type="ECO:0000256" key="1">
    <source>
        <dbReference type="SAM" id="Coils"/>
    </source>
</evidence>
<dbReference type="InterPro" id="IPR058007">
    <property type="entry name" value="Gp5.9"/>
</dbReference>
<sequence>MLEQLEELLSHLNAEDNKMALEFKAKLKQLQEKADKDALWRECLEAGGVDNWSWYSESLQEYWDTYDY</sequence>
<dbReference type="Pfam" id="PF25708">
    <property type="entry name" value="Phage_T7_Gp5_9"/>
    <property type="match status" value="1"/>
</dbReference>
<feature type="coiled-coil region" evidence="1">
    <location>
        <begin position="2"/>
        <end position="33"/>
    </location>
</feature>